<dbReference type="EMBL" id="AGZI01000061">
    <property type="protein sequence ID" value="EKU80003.1"/>
    <property type="molecule type" value="Genomic_DNA"/>
</dbReference>
<evidence type="ECO:0000313" key="6">
    <source>
        <dbReference type="EMBL" id="EKU82775.1"/>
    </source>
</evidence>
<evidence type="ECO:0000256" key="1">
    <source>
        <dbReference type="SAM" id="MobiDB-lite"/>
    </source>
</evidence>
<evidence type="ECO:0000313" key="9">
    <source>
        <dbReference type="EMBL" id="EKU83643.1"/>
    </source>
</evidence>
<dbReference type="EMBL" id="AGZI01000021">
    <property type="protein sequence ID" value="EKU82775.1"/>
    <property type="molecule type" value="Genomic_DNA"/>
</dbReference>
<evidence type="ECO:0000313" key="11">
    <source>
        <dbReference type="Proteomes" id="UP000009874"/>
    </source>
</evidence>
<evidence type="ECO:0000313" key="3">
    <source>
        <dbReference type="EMBL" id="EKU80298.1"/>
    </source>
</evidence>
<name>K9D7S7_9BURK</name>
<dbReference type="EMBL" id="AGZI01000029">
    <property type="protein sequence ID" value="EKU82165.1"/>
    <property type="molecule type" value="Genomic_DNA"/>
</dbReference>
<evidence type="ECO:0008006" key="12">
    <source>
        <dbReference type="Google" id="ProtNLM"/>
    </source>
</evidence>
<dbReference type="AlphaFoldDB" id="K9D7S7"/>
<dbReference type="InterPro" id="IPR009057">
    <property type="entry name" value="Homeodomain-like_sf"/>
</dbReference>
<protein>
    <recommendedName>
        <fullName evidence="12">Transposase</fullName>
    </recommendedName>
</protein>
<comment type="caution">
    <text evidence="3">The sequence shown here is derived from an EMBL/GenBank/DDBJ whole genome shotgun (WGS) entry which is preliminary data.</text>
</comment>
<accession>K9D7S7</accession>
<dbReference type="EMBL" id="AGZI01000023">
    <property type="protein sequence ID" value="EKU82746.1"/>
    <property type="molecule type" value="Genomic_DNA"/>
</dbReference>
<evidence type="ECO:0000313" key="5">
    <source>
        <dbReference type="EMBL" id="EKU82746.1"/>
    </source>
</evidence>
<dbReference type="SUPFAM" id="SSF46689">
    <property type="entry name" value="Homeodomain-like"/>
    <property type="match status" value="1"/>
</dbReference>
<proteinExistence type="predicted"/>
<dbReference type="EMBL" id="AGZI01000019">
    <property type="protein sequence ID" value="EKU83056.1"/>
    <property type="molecule type" value="Genomic_DNA"/>
</dbReference>
<feature type="region of interest" description="Disordered" evidence="1">
    <location>
        <begin position="90"/>
        <end position="116"/>
    </location>
</feature>
<gene>
    <name evidence="10" type="ORF">HMPREF9710_00224</name>
    <name evidence="9" type="ORF">HMPREF9710_00822</name>
    <name evidence="8" type="ORF">HMPREF9710_01571</name>
    <name evidence="7" type="ORF">HMPREF9710_01661</name>
    <name evidence="6" type="ORF">HMPREF9710_01786</name>
    <name evidence="5" type="ORF">HMPREF9710_01975</name>
    <name evidence="4" type="ORF">HMPREF9710_02476</name>
    <name evidence="3" type="ORF">HMPREF9710_04410</name>
    <name evidence="2" type="ORF">HMPREF9710_04821</name>
</gene>
<dbReference type="EMBL" id="AGZI01000017">
    <property type="protein sequence ID" value="EKU83173.1"/>
    <property type="molecule type" value="Genomic_DNA"/>
</dbReference>
<feature type="compositionally biased region" description="Basic and acidic residues" evidence="1">
    <location>
        <begin position="95"/>
        <end position="116"/>
    </location>
</feature>
<evidence type="ECO:0000313" key="10">
    <source>
        <dbReference type="EMBL" id="EKU84492.1"/>
    </source>
</evidence>
<dbReference type="Proteomes" id="UP000009874">
    <property type="component" value="Unassembled WGS sequence"/>
</dbReference>
<evidence type="ECO:0000313" key="4">
    <source>
        <dbReference type="EMBL" id="EKU82165.1"/>
    </source>
</evidence>
<dbReference type="EMBL" id="AGZI01000004">
    <property type="protein sequence ID" value="EKU84492.1"/>
    <property type="molecule type" value="Genomic_DNA"/>
</dbReference>
<dbReference type="PATRIC" id="fig|883126.3.peg.1592"/>
<dbReference type="EMBL" id="AGZI01000058">
    <property type="protein sequence ID" value="EKU80298.1"/>
    <property type="molecule type" value="Genomic_DNA"/>
</dbReference>
<dbReference type="HOGENOM" id="CLU_121441_0_0_4"/>
<dbReference type="EMBL" id="AGZI01000009">
    <property type="protein sequence ID" value="EKU83643.1"/>
    <property type="molecule type" value="Genomic_DNA"/>
</dbReference>
<reference evidence="3 11" key="1">
    <citation type="submission" date="2012-09" db="EMBL/GenBank/DDBJ databases">
        <title>The Genome Sequence of Massilia timonae CCUG 45783.</title>
        <authorList>
            <consortium name="The Broad Institute Genome Sequencing Platform"/>
            <person name="Earl A."/>
            <person name="Ward D."/>
            <person name="Feldgarden M."/>
            <person name="Gevers D."/>
            <person name="Huys G."/>
            <person name="Walker B."/>
            <person name="Young S.K."/>
            <person name="Zeng Q."/>
            <person name="Gargeya S."/>
            <person name="Fitzgerald M."/>
            <person name="Haas B."/>
            <person name="Abouelleil A."/>
            <person name="Alvarado L."/>
            <person name="Arachchi H.M."/>
            <person name="Berlin A.M."/>
            <person name="Chapman S.B."/>
            <person name="Goldberg J."/>
            <person name="Griggs A."/>
            <person name="Gujja S."/>
            <person name="Hansen M."/>
            <person name="Howarth C."/>
            <person name="Imamovic A."/>
            <person name="Larimer J."/>
            <person name="McCowen C."/>
            <person name="Montmayeur A."/>
            <person name="Murphy C."/>
            <person name="Neiman D."/>
            <person name="Pearson M."/>
            <person name="Priest M."/>
            <person name="Roberts A."/>
            <person name="Saif S."/>
            <person name="Shea T."/>
            <person name="Sisk P."/>
            <person name="Sykes S."/>
            <person name="Wortman J."/>
            <person name="Nusbaum C."/>
            <person name="Birren B."/>
        </authorList>
    </citation>
    <scope>NUCLEOTIDE SEQUENCE [LARGE SCALE GENOMIC DNA]</scope>
    <source>
        <strain evidence="3 11">CCUG 45783</strain>
    </source>
</reference>
<sequence>MMPPENRPVSALAKESGISEQTLYTWRRNLQSQGVPVPGNGKNAVVWSSADKFGVVLETAHMNEAELAQYCRGKGLFVEQVAEWREACQQANEAPAERNRELREQSKSDRKEIKQLKKDLQRKEKALAEAAALIILRKKAQAIWGEPEDD</sequence>
<organism evidence="3 11">
    <name type="scientific">Massilia timonae CCUG 45783</name>
    <dbReference type="NCBI Taxonomy" id="883126"/>
    <lineage>
        <taxon>Bacteria</taxon>
        <taxon>Pseudomonadati</taxon>
        <taxon>Pseudomonadota</taxon>
        <taxon>Betaproteobacteria</taxon>
        <taxon>Burkholderiales</taxon>
        <taxon>Oxalobacteraceae</taxon>
        <taxon>Telluria group</taxon>
        <taxon>Massilia</taxon>
    </lineage>
</organism>
<keyword evidence="11" id="KW-1185">Reference proteome</keyword>
<evidence type="ECO:0000313" key="2">
    <source>
        <dbReference type="EMBL" id="EKU80003.1"/>
    </source>
</evidence>
<dbReference type="eggNOG" id="COG2963">
    <property type="taxonomic scope" value="Bacteria"/>
</dbReference>
<evidence type="ECO:0000313" key="8">
    <source>
        <dbReference type="EMBL" id="EKU83173.1"/>
    </source>
</evidence>
<evidence type="ECO:0000313" key="7">
    <source>
        <dbReference type="EMBL" id="EKU83056.1"/>
    </source>
</evidence>